<dbReference type="EMBL" id="EU016608">
    <property type="protein sequence ID" value="ABZ07720.1"/>
    <property type="molecule type" value="Genomic_DNA"/>
</dbReference>
<dbReference type="GO" id="GO:0016758">
    <property type="term" value="F:hexosyltransferase activity"/>
    <property type="evidence" value="ECO:0007669"/>
    <property type="project" value="InterPro"/>
</dbReference>
<name>B3T561_9ZZZZ</name>
<evidence type="ECO:0000259" key="1">
    <source>
        <dbReference type="Pfam" id="PF04101"/>
    </source>
</evidence>
<feature type="domain" description="Glycosyl transferase family 28 C-terminal" evidence="1">
    <location>
        <begin position="238"/>
        <end position="360"/>
    </location>
</feature>
<proteinExistence type="predicted"/>
<protein>
    <submittedName>
        <fullName evidence="2">Putative glycosyltransferase family 28 C-terminal domain protein</fullName>
    </submittedName>
</protein>
<evidence type="ECO:0000313" key="2">
    <source>
        <dbReference type="EMBL" id="ABZ07720.1"/>
    </source>
</evidence>
<keyword evidence="2" id="KW-0808">Transferase</keyword>
<dbReference type="Pfam" id="PF04101">
    <property type="entry name" value="Glyco_tran_28_C"/>
    <property type="match status" value="1"/>
</dbReference>
<organism evidence="2">
    <name type="scientific">uncultured marine microorganism HF4000_ANIW141A21</name>
    <dbReference type="NCBI Taxonomy" id="455535"/>
    <lineage>
        <taxon>unclassified sequences</taxon>
        <taxon>environmental samples</taxon>
    </lineage>
</organism>
<dbReference type="SUPFAM" id="SSF53756">
    <property type="entry name" value="UDP-Glycosyltransferase/glycogen phosphorylase"/>
    <property type="match status" value="1"/>
</dbReference>
<gene>
    <name evidence="2" type="ORF">ALOHA_HF4000ANIW141A21ctg1g4</name>
</gene>
<sequence>MVQPIYIPVFGSGLGHATRMHLVSERLNSLNIPTVFSSSCEGLDFLRSKGHNCSEVPNLDVKWGERGDFSTTKTLKAFPELFETFISQVRIEAKNMDRIGPSLVLADSKLSAVIASSVKDVPCVTILNQLRLSIIYRHLSRLFAFFEDIWAEFFGYVWAQSKLLLIPDFRPPHTISEFHIKGVRSASKKVKYVGPLMLKGGPEPDRVRWVRKHLKLEDGKRTIFAQISGPRATRVTLLKQLREVSSRNANRFNFIISEGESNGRQIPKKIKGGWHFEWCPFREELFSLSDLAVIRGGHSSILQSTKYGKAMLMLPIPKHSEQIMNSRKVESLGAGLLVDPSKSSVKTIDEGIHRVISDNSINSTAVRLKGLFESYNGLDDISKIAADYT</sequence>
<dbReference type="Gene3D" id="3.40.50.2000">
    <property type="entry name" value="Glycogen Phosphorylase B"/>
    <property type="match status" value="1"/>
</dbReference>
<reference evidence="2" key="1">
    <citation type="journal article" date="2008" name="ISME J.">
        <title>Genomic patterns of recombination, clonal divergence and environment in marine microbial populations.</title>
        <authorList>
            <person name="Konstantinidis K.T."/>
            <person name="Delong E.F."/>
        </authorList>
    </citation>
    <scope>NUCLEOTIDE SEQUENCE</scope>
</reference>
<dbReference type="AlphaFoldDB" id="B3T561"/>
<accession>B3T561</accession>
<dbReference type="InterPro" id="IPR007235">
    <property type="entry name" value="Glyco_trans_28_C"/>
</dbReference>
<dbReference type="CAZy" id="GT1">
    <property type="family name" value="Glycosyltransferase Family 1"/>
</dbReference>